<dbReference type="AlphaFoldDB" id="A0A1G6IU05"/>
<accession>A0A1G6IU05</accession>
<proteinExistence type="predicted"/>
<evidence type="ECO:0000259" key="1">
    <source>
        <dbReference type="Pfam" id="PF09832"/>
    </source>
</evidence>
<name>A0A1G6IU05_9RHOB</name>
<dbReference type="EMBL" id="FMZV01000001">
    <property type="protein sequence ID" value="SDC09256.1"/>
    <property type="molecule type" value="Genomic_DNA"/>
</dbReference>
<dbReference type="RefSeq" id="WP_093026833.1">
    <property type="nucleotide sequence ID" value="NZ_FMZV01000001.1"/>
</dbReference>
<dbReference type="STRING" id="639004.SAMN04488239_101190"/>
<dbReference type="Pfam" id="PF09832">
    <property type="entry name" value="DUF2059"/>
    <property type="match status" value="1"/>
</dbReference>
<dbReference type="Proteomes" id="UP000199628">
    <property type="component" value="Unassembled WGS sequence"/>
</dbReference>
<dbReference type="InterPro" id="IPR018637">
    <property type="entry name" value="DUF2059"/>
</dbReference>
<feature type="domain" description="DUF2059" evidence="1">
    <location>
        <begin position="75"/>
        <end position="132"/>
    </location>
</feature>
<evidence type="ECO:0000313" key="2">
    <source>
        <dbReference type="EMBL" id="SDC09256.1"/>
    </source>
</evidence>
<sequence length="268" mass="29591">MRLIAATVLTVVLALPVRASEAIDRLADAMRLEEVVTILREEGLRYGETLDAEMLEGSGGQVFAAQVKTIYDTARMTRALRGALAERLNEEELVAAISFFGSDLGQTILKLENAARRAFAEPEIEEMAFEAARDMDKKQPMYRMIDEYIRINELVPRNVRGAISSDYYFYLGLADGQGTPRDDEAVLSELIENRGETEAETRKWVYGFLLFAYSPLSGAQMQGNLDFAASDAGRAINEALFEGFDDLYDGISYDLGRAVGVALGATDL</sequence>
<dbReference type="OrthoDB" id="7841298at2"/>
<reference evidence="3" key="1">
    <citation type="submission" date="2016-10" db="EMBL/GenBank/DDBJ databases">
        <authorList>
            <person name="Varghese N."/>
            <person name="Submissions S."/>
        </authorList>
    </citation>
    <scope>NUCLEOTIDE SEQUENCE [LARGE SCALE GENOMIC DNA]</scope>
    <source>
        <strain evidence="3">CGMCC 1.9108</strain>
    </source>
</reference>
<protein>
    <recommendedName>
        <fullName evidence="1">DUF2059 domain-containing protein</fullName>
    </recommendedName>
</protein>
<gene>
    <name evidence="2" type="ORF">SAMN04488239_101190</name>
</gene>
<organism evidence="2 3">
    <name type="scientific">Ruegeria marina</name>
    <dbReference type="NCBI Taxonomy" id="639004"/>
    <lineage>
        <taxon>Bacteria</taxon>
        <taxon>Pseudomonadati</taxon>
        <taxon>Pseudomonadota</taxon>
        <taxon>Alphaproteobacteria</taxon>
        <taxon>Rhodobacterales</taxon>
        <taxon>Roseobacteraceae</taxon>
        <taxon>Ruegeria</taxon>
    </lineage>
</organism>
<evidence type="ECO:0000313" key="3">
    <source>
        <dbReference type="Proteomes" id="UP000199628"/>
    </source>
</evidence>
<keyword evidence="3" id="KW-1185">Reference proteome</keyword>